<keyword evidence="3" id="KW-1185">Reference proteome</keyword>
<dbReference type="PANTHER" id="PTHR47447:SF17">
    <property type="entry name" value="OS12G0638900 PROTEIN"/>
    <property type="match status" value="1"/>
</dbReference>
<name>A0A507FPM6_9FUNG</name>
<comment type="caution">
    <text evidence="2">The sequence shown here is derived from an EMBL/GenBank/DDBJ whole genome shotgun (WGS) entry which is preliminary data.</text>
</comment>
<dbReference type="Proteomes" id="UP000320333">
    <property type="component" value="Unassembled WGS sequence"/>
</dbReference>
<proteinExistence type="predicted"/>
<dbReference type="STRING" id="246404.A0A507FPM6"/>
<protein>
    <submittedName>
        <fullName evidence="2">Uncharacterized protein</fullName>
    </submittedName>
</protein>
<gene>
    <name evidence="2" type="ORF">CcCBS67573_g00373</name>
</gene>
<dbReference type="EMBL" id="QEAP01000005">
    <property type="protein sequence ID" value="TPX78381.1"/>
    <property type="molecule type" value="Genomic_DNA"/>
</dbReference>
<organism evidence="2 3">
    <name type="scientific">Chytriomyces confervae</name>
    <dbReference type="NCBI Taxonomy" id="246404"/>
    <lineage>
        <taxon>Eukaryota</taxon>
        <taxon>Fungi</taxon>
        <taxon>Fungi incertae sedis</taxon>
        <taxon>Chytridiomycota</taxon>
        <taxon>Chytridiomycota incertae sedis</taxon>
        <taxon>Chytridiomycetes</taxon>
        <taxon>Chytridiales</taxon>
        <taxon>Chytriomycetaceae</taxon>
        <taxon>Chytriomyces</taxon>
    </lineage>
</organism>
<dbReference type="OrthoDB" id="2125348at2759"/>
<evidence type="ECO:0000313" key="2">
    <source>
        <dbReference type="EMBL" id="TPX78381.1"/>
    </source>
</evidence>
<keyword evidence="1" id="KW-0677">Repeat</keyword>
<accession>A0A507FPM6</accession>
<evidence type="ECO:0000256" key="1">
    <source>
        <dbReference type="ARBA" id="ARBA00022737"/>
    </source>
</evidence>
<dbReference type="Gene3D" id="1.25.40.10">
    <property type="entry name" value="Tetratricopeptide repeat domain"/>
    <property type="match status" value="1"/>
</dbReference>
<dbReference type="InterPro" id="IPR011990">
    <property type="entry name" value="TPR-like_helical_dom_sf"/>
</dbReference>
<reference evidence="2 3" key="1">
    <citation type="journal article" date="2019" name="Sci. Rep.">
        <title>Comparative genomics of chytrid fungi reveal insights into the obligate biotrophic and pathogenic lifestyle of Synchytrium endobioticum.</title>
        <authorList>
            <person name="van de Vossenberg B.T.L.H."/>
            <person name="Warris S."/>
            <person name="Nguyen H.D.T."/>
            <person name="van Gent-Pelzer M.P.E."/>
            <person name="Joly D.L."/>
            <person name="van de Geest H.C."/>
            <person name="Bonants P.J.M."/>
            <person name="Smith D.S."/>
            <person name="Levesque C.A."/>
            <person name="van der Lee T.A.J."/>
        </authorList>
    </citation>
    <scope>NUCLEOTIDE SEQUENCE [LARGE SCALE GENOMIC DNA]</scope>
    <source>
        <strain evidence="2 3">CBS 675.73</strain>
    </source>
</reference>
<evidence type="ECO:0000313" key="3">
    <source>
        <dbReference type="Proteomes" id="UP000320333"/>
    </source>
</evidence>
<dbReference type="PANTHER" id="PTHR47447">
    <property type="entry name" value="OS03G0856100 PROTEIN"/>
    <property type="match status" value="1"/>
</dbReference>
<sequence>MQWELLHKRANALSSASHWSKLHSLGRGHVMRLSWPHAMHLRPNTAVHKYALSTHILWLRAAAAVDPSVRIPLTCLAKQGATPFSSNLLPQSSTESSNQSIPVSATDSWSHIFAGVTNKSAVSDLDHISSLGLHPELTKPEHNAITATIISLLSDNPFDGEVDQVRVYSALYLAGILLLKSDPTGPKPQIDSKAMTRLLHHLFSLFNTNAVYLDRNSDAYRYYMSLLDWSLVHPNVINGLLRNTTPATAILAMSILHHFIDTYSKVEPTSTQPKFSLSTSAINAIFSNLPTEPNSLLQLNENGESDQTGLDTKHNIHRQNMSHMASVLFIRLISRKTIPVHVALDRGPDEEATFHLFVNCIGFGRDGTGAETNETEARVQSHSDMLRDCEEMQRKRGGVLFWEAHVALANRWLEVCDRRWNPSLDQPLEKNEVRDLDWMIGKAVWHVNRAQFILRKYSTNEKRNVLIANGDAGVVEAGKIPKRKLQDLEADGSINVLSDFELVRSGLVDGKLLSSAVNQVLLARLKILHAKIRLEPKRAHSGITPRQVAQARKGAVQAISRVVLGEFGSDTFISGEVWTYLGSAFGAGKLHVVRYILEEQNKNNVHVNVTKTEEARTGWRILANQTLGNWSQEVKLMEEENGGNSGDSIPVAELFRSISERSLRDSVTVTILVRDALERLKDTEVARQIYNEAHQDGLFRKGDMDLYPSLHLMLKMYADEGNEDGTKWVLGEFARNDIPENHTTITLLVTALARRGKWSQATSFYDEYRNNGGTVDTIFFQAIAKVVSDQGQPWAVDEWIGRMKECGLPVTSVMRYYAIQALVYNHRGQYPDLKYLVAAENQLDLMEVAFARNPRGMESVATPYSLIMKGYAKVQNVLKVNELMNRFTSKYRETHTGLPGLTLTFILCLVDCNQWSEAKEYLLQSRCDWGMDEQGYFMRSVATLVQNASMSDLPYPSNPELETLAASADVSLLRSFGLQPFIHTELDTAVIIGRIQRTPHRLQAVSTYALDYWKARQRTSTGFQCFRPQEMTRIVKATRTAVSAEEWLNEFEKMEPSTSGDLILQSAYLSICALDHNADVLKALQRVLDRVLKPPSGIPSQEWCDSIAAMYTTVAGRCARDGNAEAVERLLTEVKEHTGNNTSVLRQKHFESILLNAYGRSRQIDRADALWRDCVEKSPTGVAGLDESIVCLRLDSFGFRGDLSGLEDAWNMLVQLADENVQGSTTRFFLTENHCNSYIEALIRLGKFELAVNVAKCVGQDPNQSDSVEVIGRNCLSRISPTPKMLRTVETPSLNWGMDRRSADSPSWLVMAKKTLVATSPAVAILRERIAEELRARLIALSRSRDTRKLREGESPVTPHVLGSMRKHDRDALLKGIADALLSEGIRSDSILDNEDEYSLRSLWTDIRKAADATLDDQLGVAVAATLMQDRQFSGSDSLQAKLKLALKESEMGIMSLLNKWPDSRISLRGCVNVPLSRDLRRVAWLTCLSDEDTVKDFYKYINSDRVTKNAALVDSQLFNICQSLLGSNPLLYPLASQFRVLKRMEQALAFLIHESSIPHLRKLKLDMKPIAKLSASSDPPTPHPEFSKFHVLEEGSLRRRQMLFMVPFLKVLELDDSDVAMYASQSKPQKGSDEVLDEDAEFVHVAAKAAEGESKDWLNVFHANEHMTKRRKCGIGIDVDQARTARLAEVVGRFWAVVPMHWREEGDAMVQIIAGDVETFLSNEDTDLHAHLGRLLAQNSLPHDFSGFSNLVKHLVGDAFVGKCSLGVLCYIFDQLIIASFESTQDDKFPSMDALCAWMCGSMILLMRDKIMNCETVADLMALATVQQTALTVGVLSTTLEVHFLSKFRKSLLNVIPVAPPFIDLPDHIFGFDGSPQALLPVEKKSPEMYAKLGLHLTNARRLKDGLSPVGEDGAHEIGENDLILAEMEEYALLKEFYIVKKRKERRLRELMRKWKTLSRCLGLWAIYFKRVHGRIDAKLKIKQEKARIEAERLHRIQLEEELARQLADQELAREGSLLSKLFDQSGYDQNHVFGIWGGDLGENEDDDGFNIKKPQDAFALTDDPLFAEEVRRQEALRLAELEEAERRRNQLKKPEFVQQTMMVTLGTYVGEEQLHLTPLGKTLRGIFDKIQYVLQGYFSFNSTTMHLMAHALSFQQQFEKDVASVLKPAVRSGSIMKNLGALRPRKLNHVLDTVEKHRVKRLKESIDGNLATADDEKIMLALEDKAYLKEASDYAPEVQVVKAKAKSTQGRITNRLPGVILNVLDRLQIVIDGEKETRDASWHLSLQAEQDFKQAEREAWQDVMDRPFNEGELRELLSGGLSSSQRERFVTRVEEILQQST</sequence>